<accession>A0A846I051</accession>
<dbReference type="Proteomes" id="UP000473887">
    <property type="component" value="Unassembled WGS sequence"/>
</dbReference>
<proteinExistence type="predicted"/>
<evidence type="ECO:0000313" key="2">
    <source>
        <dbReference type="Proteomes" id="UP000473887"/>
    </source>
</evidence>
<dbReference type="EMBL" id="SGKC01000025">
    <property type="protein sequence ID" value="NEZ92822.1"/>
    <property type="molecule type" value="Genomic_DNA"/>
</dbReference>
<protein>
    <submittedName>
        <fullName evidence="1">Uncharacterized protein</fullName>
    </submittedName>
</protein>
<comment type="caution">
    <text evidence="1">The sequence shown here is derived from an EMBL/GenBank/DDBJ whole genome shotgun (WGS) entry which is preliminary data.</text>
</comment>
<sequence length="47" mass="5580">MLYEFFIGKFSSIRILYNCRKCVIAMLKYTNGRNNGEFSIILNKKIK</sequence>
<evidence type="ECO:0000313" key="1">
    <source>
        <dbReference type="EMBL" id="NEZ92822.1"/>
    </source>
</evidence>
<feature type="non-terminal residue" evidence="1">
    <location>
        <position position="47"/>
    </location>
</feature>
<reference evidence="1 2" key="1">
    <citation type="submission" date="2019-02" db="EMBL/GenBank/DDBJ databases">
        <title>Genome sequencing of Clostridium botulinum clinical isolates.</title>
        <authorList>
            <person name="Brunt J."/>
            <person name="Van Vliet A.H.M."/>
            <person name="Stringer S.C."/>
            <person name="Grant K.A."/>
            <person name="Carter A.C."/>
            <person name="Peck M.W."/>
        </authorList>
    </citation>
    <scope>NUCLEOTIDE SEQUENCE [LARGE SCALE GENOMIC DNA]</scope>
    <source>
        <strain evidence="1 2">H142660711</strain>
    </source>
</reference>
<name>A0A846I051_CLOBO</name>
<gene>
    <name evidence="1" type="ORF">EXM69_12920</name>
</gene>
<organism evidence="1 2">
    <name type="scientific">Clostridium botulinum</name>
    <dbReference type="NCBI Taxonomy" id="1491"/>
    <lineage>
        <taxon>Bacteria</taxon>
        <taxon>Bacillati</taxon>
        <taxon>Bacillota</taxon>
        <taxon>Clostridia</taxon>
        <taxon>Eubacteriales</taxon>
        <taxon>Clostridiaceae</taxon>
        <taxon>Clostridium</taxon>
    </lineage>
</organism>
<dbReference type="AlphaFoldDB" id="A0A846I051"/>